<feature type="domain" description="P/Homo B" evidence="7">
    <location>
        <begin position="346"/>
        <end position="475"/>
    </location>
</feature>
<dbReference type="PANTHER" id="PTHR42884:SF14">
    <property type="entry name" value="NEUROENDOCRINE CONVERTASE 1"/>
    <property type="match status" value="1"/>
</dbReference>
<dbReference type="AlphaFoldDB" id="A2EUX2"/>
<evidence type="ECO:0000256" key="6">
    <source>
        <dbReference type="SAM" id="Phobius"/>
    </source>
</evidence>
<evidence type="ECO:0000256" key="2">
    <source>
        <dbReference type="ARBA" id="ARBA00022801"/>
    </source>
</evidence>
<dbReference type="InterPro" id="IPR008979">
    <property type="entry name" value="Galactose-bd-like_sf"/>
</dbReference>
<dbReference type="SUPFAM" id="SSF52743">
    <property type="entry name" value="Subtilisin-like"/>
    <property type="match status" value="1"/>
</dbReference>
<keyword evidence="6" id="KW-1133">Transmembrane helix</keyword>
<dbReference type="PANTHER" id="PTHR42884">
    <property type="entry name" value="PROPROTEIN CONVERTASE SUBTILISIN/KEXIN-RELATED"/>
    <property type="match status" value="1"/>
</dbReference>
<reference evidence="8" key="1">
    <citation type="submission" date="2006-10" db="EMBL/GenBank/DDBJ databases">
        <authorList>
            <person name="Amadeo P."/>
            <person name="Zhao Q."/>
            <person name="Wortman J."/>
            <person name="Fraser-Liggett C."/>
            <person name="Carlton J."/>
        </authorList>
    </citation>
    <scope>NUCLEOTIDE SEQUENCE</scope>
    <source>
        <strain evidence="8">G3</strain>
    </source>
</reference>
<reference evidence="8" key="2">
    <citation type="journal article" date="2007" name="Science">
        <title>Draft genome sequence of the sexually transmitted pathogen Trichomonas vaginalis.</title>
        <authorList>
            <person name="Carlton J.M."/>
            <person name="Hirt R.P."/>
            <person name="Silva J.C."/>
            <person name="Delcher A.L."/>
            <person name="Schatz M."/>
            <person name="Zhao Q."/>
            <person name="Wortman J.R."/>
            <person name="Bidwell S.L."/>
            <person name="Alsmark U.C.M."/>
            <person name="Besteiro S."/>
            <person name="Sicheritz-Ponten T."/>
            <person name="Noel C.J."/>
            <person name="Dacks J.B."/>
            <person name="Foster P.G."/>
            <person name="Simillion C."/>
            <person name="Van de Peer Y."/>
            <person name="Miranda-Saavedra D."/>
            <person name="Barton G.J."/>
            <person name="Westrop G.D."/>
            <person name="Mueller S."/>
            <person name="Dessi D."/>
            <person name="Fiori P.L."/>
            <person name="Ren Q."/>
            <person name="Paulsen I."/>
            <person name="Zhang H."/>
            <person name="Bastida-Corcuera F.D."/>
            <person name="Simoes-Barbosa A."/>
            <person name="Brown M.T."/>
            <person name="Hayes R.D."/>
            <person name="Mukherjee M."/>
            <person name="Okumura C.Y."/>
            <person name="Schneider R."/>
            <person name="Smith A.J."/>
            <person name="Vanacova S."/>
            <person name="Villalvazo M."/>
            <person name="Haas B.J."/>
            <person name="Pertea M."/>
            <person name="Feldblyum T.V."/>
            <person name="Utterback T.R."/>
            <person name="Shu C.L."/>
            <person name="Osoegawa K."/>
            <person name="de Jong P.J."/>
            <person name="Hrdy I."/>
            <person name="Horvathova L."/>
            <person name="Zubacova Z."/>
            <person name="Dolezal P."/>
            <person name="Malik S.B."/>
            <person name="Logsdon J.M. Jr."/>
            <person name="Henze K."/>
            <person name="Gupta A."/>
            <person name="Wang C.C."/>
            <person name="Dunne R.L."/>
            <person name="Upcroft J.A."/>
            <person name="Upcroft P."/>
            <person name="White O."/>
            <person name="Salzberg S.L."/>
            <person name="Tang P."/>
            <person name="Chiu C.-H."/>
            <person name="Lee Y.-S."/>
            <person name="Embley T.M."/>
            <person name="Coombs G.H."/>
            <person name="Mottram J.C."/>
            <person name="Tachezy J."/>
            <person name="Fraser-Liggett C.M."/>
            <person name="Johnson P.J."/>
        </authorList>
    </citation>
    <scope>NUCLEOTIDE SEQUENCE [LARGE SCALE GENOMIC DNA]</scope>
    <source>
        <strain evidence="8">G3</strain>
    </source>
</reference>
<dbReference type="VEuPathDB" id="TrichDB:TVAGG3_0192560"/>
<keyword evidence="1" id="KW-0645">Protease</keyword>
<keyword evidence="2" id="KW-0378">Hydrolase</keyword>
<keyword evidence="6" id="KW-0812">Transmembrane</keyword>
<comment type="similarity">
    <text evidence="4">Belongs to the peptidase S8 family.</text>
</comment>
<dbReference type="KEGG" id="tva:4761427"/>
<accession>A2EUX2</accession>
<dbReference type="Gene3D" id="2.60.120.260">
    <property type="entry name" value="Galactose-binding domain-like"/>
    <property type="match status" value="1"/>
</dbReference>
<dbReference type="FunFam" id="3.40.50.200:FF:000038">
    <property type="entry name" value="Clan SB, family S8, subtilisin-like serine peptidase"/>
    <property type="match status" value="1"/>
</dbReference>
<dbReference type="OrthoDB" id="300641at2759"/>
<dbReference type="EMBL" id="DS113501">
    <property type="protein sequence ID" value="EAY03581.1"/>
    <property type="molecule type" value="Genomic_DNA"/>
</dbReference>
<dbReference type="STRING" id="5722.A2EUX2"/>
<dbReference type="SMR" id="A2EUX2"/>
<dbReference type="SUPFAM" id="SSF49785">
    <property type="entry name" value="Galactose-binding domain-like"/>
    <property type="match status" value="1"/>
</dbReference>
<dbReference type="InterPro" id="IPR036852">
    <property type="entry name" value="Peptidase_S8/S53_dom_sf"/>
</dbReference>
<dbReference type="Pfam" id="PF00082">
    <property type="entry name" value="Peptidase_S8"/>
    <property type="match status" value="1"/>
</dbReference>
<evidence type="ECO:0000256" key="4">
    <source>
        <dbReference type="PROSITE-ProRule" id="PRU01240"/>
    </source>
</evidence>
<dbReference type="InterPro" id="IPR023827">
    <property type="entry name" value="Peptidase_S8_Asp-AS"/>
</dbReference>
<comment type="caution">
    <text evidence="4">Lacks conserved residue(s) required for the propagation of feature annotation.</text>
</comment>
<dbReference type="GO" id="GO:0004252">
    <property type="term" value="F:serine-type endopeptidase activity"/>
    <property type="evidence" value="ECO:0000318"/>
    <property type="project" value="GO_Central"/>
</dbReference>
<dbReference type="GO" id="GO:0016485">
    <property type="term" value="P:protein processing"/>
    <property type="evidence" value="ECO:0000318"/>
    <property type="project" value="GO_Central"/>
</dbReference>
<proteinExistence type="inferred from homology"/>
<dbReference type="InterPro" id="IPR002884">
    <property type="entry name" value="P_dom"/>
</dbReference>
<dbReference type="Gene3D" id="3.40.50.200">
    <property type="entry name" value="Peptidase S8/S53 domain"/>
    <property type="match status" value="1"/>
</dbReference>
<dbReference type="FunFam" id="2.60.120.260:FF:000123">
    <property type="entry name" value="Clan SB, family S8, subtilisin-like serine peptidase"/>
    <property type="match status" value="1"/>
</dbReference>
<keyword evidence="6" id="KW-0472">Membrane</keyword>
<keyword evidence="3" id="KW-0720">Serine protease</keyword>
<evidence type="ECO:0000313" key="9">
    <source>
        <dbReference type="Proteomes" id="UP000001542"/>
    </source>
</evidence>
<dbReference type="GO" id="GO:0012505">
    <property type="term" value="C:endomembrane system"/>
    <property type="evidence" value="ECO:0007669"/>
    <property type="project" value="UniProtKB-ARBA"/>
</dbReference>
<evidence type="ECO:0000256" key="5">
    <source>
        <dbReference type="SAM" id="MobiDB-lite"/>
    </source>
</evidence>
<gene>
    <name evidence="8" type="ORF">TVAG_042330</name>
</gene>
<dbReference type="InParanoid" id="A2EUX2"/>
<dbReference type="InterPro" id="IPR000209">
    <property type="entry name" value="Peptidase_S8/S53_dom"/>
</dbReference>
<dbReference type="Pfam" id="PF01483">
    <property type="entry name" value="P_proprotein"/>
    <property type="match status" value="1"/>
</dbReference>
<keyword evidence="9" id="KW-1185">Reference proteome</keyword>
<dbReference type="GO" id="GO:0005737">
    <property type="term" value="C:cytoplasm"/>
    <property type="evidence" value="ECO:0007669"/>
    <property type="project" value="UniProtKB-ARBA"/>
</dbReference>
<dbReference type="Proteomes" id="UP000001542">
    <property type="component" value="Unassembled WGS sequence"/>
</dbReference>
<feature type="compositionally biased region" description="Pro residues" evidence="5">
    <location>
        <begin position="731"/>
        <end position="749"/>
    </location>
</feature>
<evidence type="ECO:0000259" key="7">
    <source>
        <dbReference type="PROSITE" id="PS51829"/>
    </source>
</evidence>
<evidence type="ECO:0000313" key="8">
    <source>
        <dbReference type="EMBL" id="EAY03581.1"/>
    </source>
</evidence>
<evidence type="ECO:0000256" key="1">
    <source>
        <dbReference type="ARBA" id="ARBA00022670"/>
    </source>
</evidence>
<dbReference type="PROSITE" id="PS51892">
    <property type="entry name" value="SUBTILASE"/>
    <property type="match status" value="1"/>
</dbReference>
<organism evidence="8 9">
    <name type="scientific">Trichomonas vaginalis (strain ATCC PRA-98 / G3)</name>
    <dbReference type="NCBI Taxonomy" id="412133"/>
    <lineage>
        <taxon>Eukaryota</taxon>
        <taxon>Metamonada</taxon>
        <taxon>Parabasalia</taxon>
        <taxon>Trichomonadida</taxon>
        <taxon>Trichomonadidae</taxon>
        <taxon>Trichomonas</taxon>
    </lineage>
</organism>
<dbReference type="PROSITE" id="PS51829">
    <property type="entry name" value="P_HOMO_B"/>
    <property type="match status" value="1"/>
</dbReference>
<dbReference type="VEuPathDB" id="TrichDB:TVAG_042330"/>
<dbReference type="RefSeq" id="XP_001315804.1">
    <property type="nucleotide sequence ID" value="XM_001315769.1"/>
</dbReference>
<feature type="region of interest" description="Disordered" evidence="5">
    <location>
        <begin position="727"/>
        <end position="759"/>
    </location>
</feature>
<name>A2EUX2_TRIV3</name>
<evidence type="ECO:0000256" key="3">
    <source>
        <dbReference type="ARBA" id="ARBA00022825"/>
    </source>
</evidence>
<dbReference type="PROSITE" id="PS00136">
    <property type="entry name" value="SUBTILASE_ASP"/>
    <property type="match status" value="1"/>
</dbReference>
<dbReference type="eggNOG" id="KOG3526">
    <property type="taxonomic scope" value="Eukaryota"/>
</dbReference>
<sequence>MFFFLSFFIHSYDVKDPYFKDQFPIENNGRWVGISNEDIEVKECWDNDVFGTDIPVAVIDDGCNYNHLDLNRSYVKEKSFNYKTWTNDAINENETYKSGTINAGNIAADGNNISIIGVAKDAKVGCFNIKANYTYDNLIDSLSRYNDYYRIKLIGFTNECDTACNFEEPRQEITDAINKAPSSLIYVKPAGSNAIIGGDTNNDALSRSPRVVIVSDSNHRGARSAWSNRGTNILCTAPSGGSSSYDNIRVPSSPGLSTVDNEGVEIPDPRNKGASYISGAIALLLQQKPSFTWREVQYAIASSCTKIDPNHPSWVINGGKFFYSHIYGFGRLNSNLMLQISDSIGTLPDPVQISVENTDEEDIPVLRGGSIEKEVEISEDKINSIEYVTLSIDLDVSDFSALRIWVYSPQNTFSYIKSPSHVKESKGRKTYEFLIRTFYGESAKGKWRIKFVSDSLTNPPHFYKLNLFVSGLENYNLQSYQRVGSDPYVKPYTRYEAKLNITSSSTGKQISKIACGIPFNFNVTIPSKPNTTVTVTLGDSLKTSRWPLLDRPVPADSIDKITIPCHFKNFSRMNISVENFEENVYGSKEVTIENVNRYVNEILDPQTYEVVRISESGQIEIDFSVRMSLLYWIDGSYAQRARLSLYDMDAEEVVFSEYYDIINMTKIKIPYRLRCYRCLLSFVPIWYSNMTDECLNMIQPISILEPLEQPPEPWIIKISKKCPIPKNIKTPTPPPATPFPTKSPGPDPTKTPTATLPGEGAKQNKKAVIVGMTFTVVFAVFLGVFLWINRRKIGNSPPITKESDFSLIE</sequence>
<protein>
    <submittedName>
        <fullName evidence="8">Clan SB, family S8, subtilisin-like serine peptidase</fullName>
    </submittedName>
</protein>
<dbReference type="GO" id="GO:0016020">
    <property type="term" value="C:membrane"/>
    <property type="evidence" value="ECO:0000318"/>
    <property type="project" value="GO_Central"/>
</dbReference>
<feature type="transmembrane region" description="Helical" evidence="6">
    <location>
        <begin position="767"/>
        <end position="788"/>
    </location>
</feature>